<proteinExistence type="predicted"/>
<dbReference type="AlphaFoldDB" id="A0A540KCM0"/>
<protein>
    <submittedName>
        <fullName evidence="2">Uncharacterized protein</fullName>
    </submittedName>
</protein>
<evidence type="ECO:0000313" key="2">
    <source>
        <dbReference type="EMBL" id="TQD71977.1"/>
    </source>
</evidence>
<feature type="region of interest" description="Disordered" evidence="1">
    <location>
        <begin position="165"/>
        <end position="184"/>
    </location>
</feature>
<organism evidence="2 3">
    <name type="scientific">Malus baccata</name>
    <name type="common">Siberian crab apple</name>
    <name type="synonym">Pyrus baccata</name>
    <dbReference type="NCBI Taxonomy" id="106549"/>
    <lineage>
        <taxon>Eukaryota</taxon>
        <taxon>Viridiplantae</taxon>
        <taxon>Streptophyta</taxon>
        <taxon>Embryophyta</taxon>
        <taxon>Tracheophyta</taxon>
        <taxon>Spermatophyta</taxon>
        <taxon>Magnoliopsida</taxon>
        <taxon>eudicotyledons</taxon>
        <taxon>Gunneridae</taxon>
        <taxon>Pentapetalae</taxon>
        <taxon>rosids</taxon>
        <taxon>fabids</taxon>
        <taxon>Rosales</taxon>
        <taxon>Rosaceae</taxon>
        <taxon>Amygdaloideae</taxon>
        <taxon>Maleae</taxon>
        <taxon>Malus</taxon>
    </lineage>
</organism>
<feature type="compositionally biased region" description="Low complexity" evidence="1">
    <location>
        <begin position="236"/>
        <end position="247"/>
    </location>
</feature>
<evidence type="ECO:0000313" key="3">
    <source>
        <dbReference type="Proteomes" id="UP000315295"/>
    </source>
</evidence>
<accession>A0A540KCM0</accession>
<name>A0A540KCM0_MALBA</name>
<feature type="compositionally biased region" description="Low complexity" evidence="1">
    <location>
        <begin position="305"/>
        <end position="327"/>
    </location>
</feature>
<reference evidence="2 3" key="1">
    <citation type="journal article" date="2019" name="G3 (Bethesda)">
        <title>Sequencing of a Wild Apple (Malus baccata) Genome Unravels the Differences Between Cultivated and Wild Apple Species Regarding Disease Resistance and Cold Tolerance.</title>
        <authorList>
            <person name="Chen X."/>
        </authorList>
    </citation>
    <scope>NUCLEOTIDE SEQUENCE [LARGE SCALE GENOMIC DNA]</scope>
    <source>
        <strain evidence="3">cv. Shandingzi</strain>
        <tissue evidence="2">Leaves</tissue>
    </source>
</reference>
<comment type="caution">
    <text evidence="2">The sequence shown here is derived from an EMBL/GenBank/DDBJ whole genome shotgun (WGS) entry which is preliminary data.</text>
</comment>
<feature type="region of interest" description="Disordered" evidence="1">
    <location>
        <begin position="189"/>
        <end position="262"/>
    </location>
</feature>
<keyword evidence="3" id="KW-1185">Reference proteome</keyword>
<feature type="compositionally biased region" description="Low complexity" evidence="1">
    <location>
        <begin position="166"/>
        <end position="177"/>
    </location>
</feature>
<feature type="compositionally biased region" description="Low complexity" evidence="1">
    <location>
        <begin position="189"/>
        <end position="206"/>
    </location>
</feature>
<gene>
    <name evidence="2" type="ORF">C1H46_042484</name>
</gene>
<dbReference type="EMBL" id="VIEB01001468">
    <property type="protein sequence ID" value="TQD71977.1"/>
    <property type="molecule type" value="Genomic_DNA"/>
</dbReference>
<feature type="region of interest" description="Disordered" evidence="1">
    <location>
        <begin position="288"/>
        <end position="339"/>
    </location>
</feature>
<sequence length="497" mass="54285">MVLDERKAHSPEAFAGSFLRRKEVEGDKNMALNNSNDHWAFLESCLVDKSVAIFAYFDVAIVIREEIEAPLWVDLTLEANSTNQHIDDDWFYRSHLFHQCSSRQLKAAFLNSGEDSMGLNFDLVGPSSPQLLSSVSKSRGKDFVSKKWRRENQDFTDKRHLDKVLSGTSSCGNSGSSDEMNPKSSFIQLKGTTSSKSGSVCKSSLTGNHIPNCSKPTSSGGDPTCSFSSVTNKANESSTASTITSESGQQQQQKFMEKSNPALSQTNGIFSVIKAGFRKSGITRPAARVEINCDRRKSRGRKSSFSKSSVGSSSNPGSNGRTSTSTSIQYKERSPDSRNVTRMSYATKNRIKPSKVSKLSTHKNERGTANYIIGPNVSKSIHTEAAKPKVQYQILRRKPLDSVLVKETKPVTTVKSKKKPVVGGSNRLAAPGKENLKGRIAGSQKCNNKGIAPVTMVWSPKGTKQSILQRTDRTGLAGKVFAPLDAVISPMDDLVKE</sequence>
<dbReference type="Proteomes" id="UP000315295">
    <property type="component" value="Unassembled WGS sequence"/>
</dbReference>
<evidence type="ECO:0000256" key="1">
    <source>
        <dbReference type="SAM" id="MobiDB-lite"/>
    </source>
</evidence>
<feature type="compositionally biased region" description="Polar residues" evidence="1">
    <location>
        <begin position="207"/>
        <end position="235"/>
    </location>
</feature>